<dbReference type="Proteomes" id="UP000325291">
    <property type="component" value="Unassembled WGS sequence"/>
</dbReference>
<dbReference type="EMBL" id="VINQ01000010">
    <property type="protein sequence ID" value="KAA0913274.1"/>
    <property type="molecule type" value="Genomic_DNA"/>
</dbReference>
<evidence type="ECO:0000313" key="3">
    <source>
        <dbReference type="Proteomes" id="UP000325291"/>
    </source>
</evidence>
<reference evidence="2 3" key="1">
    <citation type="submission" date="2019-07" db="EMBL/GenBank/DDBJ databases">
        <title>Aquicoccus porphyridii gen. nov., sp. nov., isolated from a small marine red alga, Porphyridium marinum.</title>
        <authorList>
            <person name="Liu L."/>
        </authorList>
    </citation>
    <scope>NUCLEOTIDE SEQUENCE [LARGE SCALE GENOMIC DNA]</scope>
    <source>
        <strain evidence="2 3">L1 8-17</strain>
    </source>
</reference>
<gene>
    <name evidence="2" type="ORF">FLO80_13385</name>
</gene>
<feature type="domain" description="DUF4376" evidence="1">
    <location>
        <begin position="19"/>
        <end position="123"/>
    </location>
</feature>
<proteinExistence type="predicted"/>
<accession>A0A5A9Z7Y7</accession>
<dbReference type="RefSeq" id="WP_111368714.1">
    <property type="nucleotide sequence ID" value="NZ_VINQ01000010.1"/>
</dbReference>
<name>A0A5A9Z7Y7_9RHOB</name>
<sequence length="141" mass="15530">MSNIDLSQLITPETKQARRRAETFAKLADLRWKRETGGISLEGGMRVNTSRESQAQIAASVQSIEAGLLTEPVDWKLETGWVELTADQILTIAQAVADHVQRCFATERRVAAHMESLGGDLLDVDVAKAFDDAYEVLMRAG</sequence>
<dbReference type="AlphaFoldDB" id="A0A5A9Z7Y7"/>
<keyword evidence="3" id="KW-1185">Reference proteome</keyword>
<dbReference type="InterPro" id="IPR025484">
    <property type="entry name" value="DUF4376"/>
</dbReference>
<organism evidence="2 3">
    <name type="scientific">Aquicoccus porphyridii</name>
    <dbReference type="NCBI Taxonomy" id="1852029"/>
    <lineage>
        <taxon>Bacteria</taxon>
        <taxon>Pseudomonadati</taxon>
        <taxon>Pseudomonadota</taxon>
        <taxon>Alphaproteobacteria</taxon>
        <taxon>Rhodobacterales</taxon>
        <taxon>Paracoccaceae</taxon>
        <taxon>Aquicoccus</taxon>
    </lineage>
</organism>
<evidence type="ECO:0000259" key="1">
    <source>
        <dbReference type="Pfam" id="PF14301"/>
    </source>
</evidence>
<dbReference type="Pfam" id="PF14301">
    <property type="entry name" value="DUF4376"/>
    <property type="match status" value="1"/>
</dbReference>
<protein>
    <submittedName>
        <fullName evidence="2">DUF4376 domain-containing protein</fullName>
    </submittedName>
</protein>
<evidence type="ECO:0000313" key="2">
    <source>
        <dbReference type="EMBL" id="KAA0913274.1"/>
    </source>
</evidence>
<comment type="caution">
    <text evidence="2">The sequence shown here is derived from an EMBL/GenBank/DDBJ whole genome shotgun (WGS) entry which is preliminary data.</text>
</comment>